<dbReference type="Proteomes" id="UP000305929">
    <property type="component" value="Unassembled WGS sequence"/>
</dbReference>
<reference evidence="2 3" key="1">
    <citation type="submission" date="2019-04" db="EMBL/GenBank/DDBJ databases">
        <title>Streptomyces lasaliensis sp. nov., an Actinomycete isolated from soil which produces the polyether antibiotic lasalocid.</title>
        <authorList>
            <person name="Erwin G."/>
            <person name="Haber C."/>
        </authorList>
    </citation>
    <scope>NUCLEOTIDE SEQUENCE [LARGE SCALE GENOMIC DNA]</scope>
    <source>
        <strain evidence="2 3">X-537</strain>
    </source>
</reference>
<accession>A0A4U5WEK5</accession>
<keyword evidence="3" id="KW-1185">Reference proteome</keyword>
<proteinExistence type="predicted"/>
<evidence type="ECO:0000313" key="2">
    <source>
        <dbReference type="EMBL" id="TKS98805.1"/>
    </source>
</evidence>
<comment type="caution">
    <text evidence="2">The sequence shown here is derived from an EMBL/GenBank/DDBJ whole genome shotgun (WGS) entry which is preliminary data.</text>
</comment>
<dbReference type="OrthoDB" id="115162at2"/>
<dbReference type="Pfam" id="PF00903">
    <property type="entry name" value="Glyoxalase"/>
    <property type="match status" value="1"/>
</dbReference>
<dbReference type="Gene3D" id="3.10.180.10">
    <property type="entry name" value="2,3-Dihydroxybiphenyl 1,2-Dioxygenase, domain 1"/>
    <property type="match status" value="1"/>
</dbReference>
<dbReference type="InterPro" id="IPR029068">
    <property type="entry name" value="Glyas_Bleomycin-R_OHBP_Dase"/>
</dbReference>
<dbReference type="AlphaFoldDB" id="A0A4U5WEK5"/>
<dbReference type="InterPro" id="IPR004360">
    <property type="entry name" value="Glyas_Fos-R_dOase_dom"/>
</dbReference>
<gene>
    <name evidence="2" type="ORF">E4U91_00735</name>
</gene>
<dbReference type="InterPro" id="IPR037523">
    <property type="entry name" value="VOC_core"/>
</dbReference>
<evidence type="ECO:0000259" key="1">
    <source>
        <dbReference type="PROSITE" id="PS51819"/>
    </source>
</evidence>
<name>A0A4U5WEK5_STRLS</name>
<evidence type="ECO:0000313" key="3">
    <source>
        <dbReference type="Proteomes" id="UP000305929"/>
    </source>
</evidence>
<dbReference type="EMBL" id="SZNQ01000001">
    <property type="protein sequence ID" value="TKS98805.1"/>
    <property type="molecule type" value="Genomic_DNA"/>
</dbReference>
<feature type="domain" description="VOC" evidence="1">
    <location>
        <begin position="2"/>
        <end position="123"/>
    </location>
</feature>
<dbReference type="SUPFAM" id="SSF54593">
    <property type="entry name" value="Glyoxalase/Bleomycin resistance protein/Dihydroxybiphenyl dioxygenase"/>
    <property type="match status" value="1"/>
</dbReference>
<organism evidence="2 3">
    <name type="scientific">Streptomyces lasalocidi</name>
    <name type="common">Streptomyces lasaliensis</name>
    <dbReference type="NCBI Taxonomy" id="324833"/>
    <lineage>
        <taxon>Bacteria</taxon>
        <taxon>Bacillati</taxon>
        <taxon>Actinomycetota</taxon>
        <taxon>Actinomycetes</taxon>
        <taxon>Kitasatosporales</taxon>
        <taxon>Streptomycetaceae</taxon>
        <taxon>Streptomyces</taxon>
    </lineage>
</organism>
<protein>
    <submittedName>
        <fullName evidence="2">VOC family protein</fullName>
    </submittedName>
</protein>
<dbReference type="PROSITE" id="PS51819">
    <property type="entry name" value="VOC"/>
    <property type="match status" value="1"/>
</dbReference>
<sequence>MRTLFVSYRVTGLERSLRFYTALGYGVLGRVEAGDGSRLVILKFPEETAASLELVHRPADGPVDVGSGVDHLAVQVEGMARTLEALAGAGLDPGPVLSPGGPAGPRTSWLTDPDGYRIELVEWPAGHPDGMTAADFS</sequence>
<dbReference type="RefSeq" id="WP_137304713.1">
    <property type="nucleotide sequence ID" value="NZ_SZNQ01000001.1"/>
</dbReference>